<keyword evidence="2" id="KW-1133">Transmembrane helix</keyword>
<evidence type="ECO:0000313" key="6">
    <source>
        <dbReference type="Proteomes" id="UP000789572"/>
    </source>
</evidence>
<feature type="compositionally biased region" description="Low complexity" evidence="1">
    <location>
        <begin position="130"/>
        <end position="153"/>
    </location>
</feature>
<name>A0A9N9BPN1_9GLOM</name>
<evidence type="ECO:0000256" key="3">
    <source>
        <dbReference type="SAM" id="SignalP"/>
    </source>
</evidence>
<protein>
    <submittedName>
        <fullName evidence="5">6319_t:CDS:1</fullName>
    </submittedName>
</protein>
<feature type="chain" id="PRO_5040132931" evidence="3">
    <location>
        <begin position="26"/>
        <end position="318"/>
    </location>
</feature>
<dbReference type="Pfam" id="PF23585">
    <property type="entry name" value="DUF7137"/>
    <property type="match status" value="1"/>
</dbReference>
<dbReference type="PANTHER" id="PTHR42028">
    <property type="entry name" value="CHROMOSOME 1, WHOLE GENOME SHOTGUN SEQUENCE"/>
    <property type="match status" value="1"/>
</dbReference>
<keyword evidence="2" id="KW-0812">Transmembrane</keyword>
<proteinExistence type="predicted"/>
<feature type="region of interest" description="Disordered" evidence="1">
    <location>
        <begin position="130"/>
        <end position="160"/>
    </location>
</feature>
<feature type="transmembrane region" description="Helical" evidence="2">
    <location>
        <begin position="296"/>
        <end position="317"/>
    </location>
</feature>
<dbReference type="EMBL" id="CAJVPJ010001028">
    <property type="protein sequence ID" value="CAG8571771.1"/>
    <property type="molecule type" value="Genomic_DNA"/>
</dbReference>
<feature type="domain" description="DUF7137" evidence="4">
    <location>
        <begin position="159"/>
        <end position="287"/>
    </location>
</feature>
<evidence type="ECO:0000313" key="5">
    <source>
        <dbReference type="EMBL" id="CAG8571771.1"/>
    </source>
</evidence>
<dbReference type="Proteomes" id="UP000789572">
    <property type="component" value="Unassembled WGS sequence"/>
</dbReference>
<evidence type="ECO:0000259" key="4">
    <source>
        <dbReference type="Pfam" id="PF23585"/>
    </source>
</evidence>
<accession>A0A9N9BPN1</accession>
<sequence>MKMRGALFTAAVIFVICLFLLVVEGFDGADGLNKRQPQNPGGGGAAGGGGGAAGGNGGATGGNGGAAGGNGGGTAGGNGGAAGGNGGAAGGNGGGAAGGNGGGAAGGNGGGAAGGNGGGAAGGTTNTGATNATTGVASPTTTSATPTSTSNETIVDPNVPQGQIQMVTPAVTANKALYKIGTKVTFSWKYSPTAMLAPKNLTMEAQAGANKNWYPIANLSGDATNYVWDTSNQSPPLLNSDYTLWIYDERGRTPVPSPGHLAPFSGLIFAMYTPEPYTPYDGYQCATCSAGSSLPIIPITVTIGITVLTMIRFAFLLS</sequence>
<dbReference type="InterPro" id="IPR055561">
    <property type="entry name" value="DUF7137"/>
</dbReference>
<dbReference type="OrthoDB" id="2435509at2759"/>
<keyword evidence="3" id="KW-0732">Signal</keyword>
<dbReference type="PANTHER" id="PTHR42028:SF1">
    <property type="entry name" value="YALI0E30657P"/>
    <property type="match status" value="1"/>
</dbReference>
<keyword evidence="2" id="KW-0472">Membrane</keyword>
<gene>
    <name evidence="5" type="ORF">POCULU_LOCUS6033</name>
</gene>
<feature type="signal peptide" evidence="3">
    <location>
        <begin position="1"/>
        <end position="25"/>
    </location>
</feature>
<keyword evidence="6" id="KW-1185">Reference proteome</keyword>
<comment type="caution">
    <text evidence="5">The sequence shown here is derived from an EMBL/GenBank/DDBJ whole genome shotgun (WGS) entry which is preliminary data.</text>
</comment>
<evidence type="ECO:0000256" key="1">
    <source>
        <dbReference type="SAM" id="MobiDB-lite"/>
    </source>
</evidence>
<reference evidence="5" key="1">
    <citation type="submission" date="2021-06" db="EMBL/GenBank/DDBJ databases">
        <authorList>
            <person name="Kallberg Y."/>
            <person name="Tangrot J."/>
            <person name="Rosling A."/>
        </authorList>
    </citation>
    <scope>NUCLEOTIDE SEQUENCE</scope>
    <source>
        <strain evidence="5">IA702</strain>
    </source>
</reference>
<dbReference type="AlphaFoldDB" id="A0A9N9BPN1"/>
<organism evidence="5 6">
    <name type="scientific">Paraglomus occultum</name>
    <dbReference type="NCBI Taxonomy" id="144539"/>
    <lineage>
        <taxon>Eukaryota</taxon>
        <taxon>Fungi</taxon>
        <taxon>Fungi incertae sedis</taxon>
        <taxon>Mucoromycota</taxon>
        <taxon>Glomeromycotina</taxon>
        <taxon>Glomeromycetes</taxon>
        <taxon>Paraglomerales</taxon>
        <taxon>Paraglomeraceae</taxon>
        <taxon>Paraglomus</taxon>
    </lineage>
</organism>
<evidence type="ECO:0000256" key="2">
    <source>
        <dbReference type="SAM" id="Phobius"/>
    </source>
</evidence>